<keyword evidence="4" id="KW-1185">Reference proteome</keyword>
<dbReference type="Gene3D" id="3.30.710.10">
    <property type="entry name" value="Potassium Channel Kv1.1, Chain A"/>
    <property type="match status" value="1"/>
</dbReference>
<proteinExistence type="predicted"/>
<dbReference type="PANTHER" id="PTHR47843">
    <property type="entry name" value="BTB DOMAIN-CONTAINING PROTEIN-RELATED"/>
    <property type="match status" value="1"/>
</dbReference>
<evidence type="ECO:0000256" key="1">
    <source>
        <dbReference type="SAM" id="MobiDB-lite"/>
    </source>
</evidence>
<dbReference type="AlphaFoldDB" id="A0A6A6SSJ3"/>
<name>A0A6A6SSJ3_9PLEO</name>
<dbReference type="CDD" id="cd18186">
    <property type="entry name" value="BTB_POZ_ZBTB_KLHL-like"/>
    <property type="match status" value="1"/>
</dbReference>
<dbReference type="EMBL" id="MU004445">
    <property type="protein sequence ID" value="KAF2650755.1"/>
    <property type="molecule type" value="Genomic_DNA"/>
</dbReference>
<evidence type="ECO:0000313" key="3">
    <source>
        <dbReference type="EMBL" id="KAF2650755.1"/>
    </source>
</evidence>
<evidence type="ECO:0000259" key="2">
    <source>
        <dbReference type="PROSITE" id="PS50097"/>
    </source>
</evidence>
<dbReference type="SUPFAM" id="SSF54695">
    <property type="entry name" value="POZ domain"/>
    <property type="match status" value="1"/>
</dbReference>
<evidence type="ECO:0000313" key="4">
    <source>
        <dbReference type="Proteomes" id="UP000799324"/>
    </source>
</evidence>
<dbReference type="PROSITE" id="PS50097">
    <property type="entry name" value="BTB"/>
    <property type="match status" value="1"/>
</dbReference>
<feature type="region of interest" description="Disordered" evidence="1">
    <location>
        <begin position="215"/>
        <end position="235"/>
    </location>
</feature>
<feature type="domain" description="BTB" evidence="2">
    <location>
        <begin position="21"/>
        <end position="92"/>
    </location>
</feature>
<organism evidence="3 4">
    <name type="scientific">Lophiostoma macrostomum CBS 122681</name>
    <dbReference type="NCBI Taxonomy" id="1314788"/>
    <lineage>
        <taxon>Eukaryota</taxon>
        <taxon>Fungi</taxon>
        <taxon>Dikarya</taxon>
        <taxon>Ascomycota</taxon>
        <taxon>Pezizomycotina</taxon>
        <taxon>Dothideomycetes</taxon>
        <taxon>Pleosporomycetidae</taxon>
        <taxon>Pleosporales</taxon>
        <taxon>Lophiostomataceae</taxon>
        <taxon>Lophiostoma</taxon>
    </lineage>
</organism>
<accession>A0A6A6SSJ3</accession>
<sequence length="235" mass="25901">MAPIKSARVLSSEVISFDPSTILTVIVGSPPKQRSFAVHEGVICARSDFFRRAMNGDWSESQQRLVTLSAEDPDVFGVYLTHVYTGRLPSMNGQYDISPLPENLNGGFANEYQRLGEVYVLCEQLQDREGKNAVVLAILAMAQHNLSTDCGWILPSDNTVANIYDGTTKGNKARSLLVDLYTNATSRFVADGADNLPKEFLHELSVALLETGNERSVAARKSDGQEYLEPDERVE</sequence>
<protein>
    <recommendedName>
        <fullName evidence="2">BTB domain-containing protein</fullName>
    </recommendedName>
</protein>
<feature type="compositionally biased region" description="Basic and acidic residues" evidence="1">
    <location>
        <begin position="220"/>
        <end position="235"/>
    </location>
</feature>
<dbReference type="Pfam" id="PF00651">
    <property type="entry name" value="BTB"/>
    <property type="match status" value="1"/>
</dbReference>
<dbReference type="Proteomes" id="UP000799324">
    <property type="component" value="Unassembled WGS sequence"/>
</dbReference>
<gene>
    <name evidence="3" type="ORF">K491DRAFT_761531</name>
</gene>
<dbReference type="InterPro" id="IPR000210">
    <property type="entry name" value="BTB/POZ_dom"/>
</dbReference>
<reference evidence="3" key="1">
    <citation type="journal article" date="2020" name="Stud. Mycol.">
        <title>101 Dothideomycetes genomes: a test case for predicting lifestyles and emergence of pathogens.</title>
        <authorList>
            <person name="Haridas S."/>
            <person name="Albert R."/>
            <person name="Binder M."/>
            <person name="Bloem J."/>
            <person name="Labutti K."/>
            <person name="Salamov A."/>
            <person name="Andreopoulos B."/>
            <person name="Baker S."/>
            <person name="Barry K."/>
            <person name="Bills G."/>
            <person name="Bluhm B."/>
            <person name="Cannon C."/>
            <person name="Castanera R."/>
            <person name="Culley D."/>
            <person name="Daum C."/>
            <person name="Ezra D."/>
            <person name="Gonzalez J."/>
            <person name="Henrissat B."/>
            <person name="Kuo A."/>
            <person name="Liang C."/>
            <person name="Lipzen A."/>
            <person name="Lutzoni F."/>
            <person name="Magnuson J."/>
            <person name="Mondo S."/>
            <person name="Nolan M."/>
            <person name="Ohm R."/>
            <person name="Pangilinan J."/>
            <person name="Park H.-J."/>
            <person name="Ramirez L."/>
            <person name="Alfaro M."/>
            <person name="Sun H."/>
            <person name="Tritt A."/>
            <person name="Yoshinaga Y."/>
            <person name="Zwiers L.-H."/>
            <person name="Turgeon B."/>
            <person name="Goodwin S."/>
            <person name="Spatafora J."/>
            <person name="Crous P."/>
            <person name="Grigoriev I."/>
        </authorList>
    </citation>
    <scope>NUCLEOTIDE SEQUENCE</scope>
    <source>
        <strain evidence="3">CBS 122681</strain>
    </source>
</reference>
<dbReference type="InterPro" id="IPR011333">
    <property type="entry name" value="SKP1/BTB/POZ_sf"/>
</dbReference>
<dbReference type="PANTHER" id="PTHR47843:SF2">
    <property type="entry name" value="BTB DOMAIN-CONTAINING PROTEIN"/>
    <property type="match status" value="1"/>
</dbReference>
<dbReference type="OrthoDB" id="1022638at2759"/>